<name>A0A254MYS2_9BURK</name>
<protein>
    <recommendedName>
        <fullName evidence="3">Addiction module antitoxin</fullName>
    </recommendedName>
</protein>
<evidence type="ECO:0008006" key="3">
    <source>
        <dbReference type="Google" id="ProtNLM"/>
    </source>
</evidence>
<keyword evidence="2" id="KW-1185">Reference proteome</keyword>
<accession>A0A254MYS2</accession>
<evidence type="ECO:0000313" key="1">
    <source>
        <dbReference type="EMBL" id="OWR00559.1"/>
    </source>
</evidence>
<dbReference type="Proteomes" id="UP000197446">
    <property type="component" value="Unassembled WGS sequence"/>
</dbReference>
<organism evidence="1 2">
    <name type="scientific">Roseateles puraquae</name>
    <dbReference type="NCBI Taxonomy" id="431059"/>
    <lineage>
        <taxon>Bacteria</taxon>
        <taxon>Pseudomonadati</taxon>
        <taxon>Pseudomonadota</taxon>
        <taxon>Betaproteobacteria</taxon>
        <taxon>Burkholderiales</taxon>
        <taxon>Sphaerotilaceae</taxon>
        <taxon>Roseateles</taxon>
    </lineage>
</organism>
<evidence type="ECO:0000313" key="2">
    <source>
        <dbReference type="Proteomes" id="UP000197446"/>
    </source>
</evidence>
<proteinExistence type="predicted"/>
<dbReference type="EMBL" id="NISI01000017">
    <property type="protein sequence ID" value="OWR00559.1"/>
    <property type="molecule type" value="Genomic_DNA"/>
</dbReference>
<reference evidence="1 2" key="1">
    <citation type="journal article" date="2007" name="Int. J. Syst. Evol. Microbiol.">
        <title>Description of Pelomonas aquatica sp. nov. and Pelomonas puraquae sp. nov., isolated from industrial and haemodialysis water.</title>
        <authorList>
            <person name="Gomila M."/>
            <person name="Bowien B."/>
            <person name="Falsen E."/>
            <person name="Moore E.R."/>
            <person name="Lalucat J."/>
        </authorList>
    </citation>
    <scope>NUCLEOTIDE SEQUENCE [LARGE SCALE GENOMIC DNA]</scope>
    <source>
        <strain evidence="1 2">CCUG 52769</strain>
    </source>
</reference>
<dbReference type="AlphaFoldDB" id="A0A254MYS2"/>
<gene>
    <name evidence="1" type="ORF">CDO81_25000</name>
</gene>
<comment type="caution">
    <text evidence="1">The sequence shown here is derived from an EMBL/GenBank/DDBJ whole genome shotgun (WGS) entry which is preliminary data.</text>
</comment>
<sequence>MYIDGSMLEVWLTERPAVAARYAKHHLKKMPLAGAQSSADFWEEFSTRFAPELADKVLLAGREDQARQFVQQLSAGPGKLLYAADAPDEVVAFAIAAIRNADPALRLFIEAKTLVVDSEDAARQLSHRTGLVFLLKGQARGLAGLTMRSGPTVVSAGADERRPDHIKLARPNSSQLAEAFVAMGFSQQEGYDLARKCGRSLAVLARLLPNGYAAKPEWLDVAESLIPAMLAGAWHAPTKPDTDVLCALAQTQDYENVEAPLRRLARLQDPPVDRVGDVWSMRASVDAFVHLGYMLGPKHLERFKEAAIAVFSQVSEPPKADEVFRPKAEREAVHSSWLKDGLMTTLLHMAVLHEQAYFTVTGSTPTEYVNGIVRALPGLSKDHRLLAALQDQLILLAEAAPVPFLEALEQLLEGDASGIKPIFEEFDGLLTSRAYHYGVLWALEVIAWDPNLLLRASMCLARLAAIDPGGSDSNRPINSLRAIFLSWSPNSSANAAQRTGVLTHVVETVSEIAWPLLAKLLPKPHDSSSPTQKPKFREYGDGKPEVLTYGLVWESQAAVIKLALARVGHDPARWAVLIDALNQFPEAAFHETVEALRVELATPHDGTFQIWDRLRKEVNRHKAFAGTDWALRDRPLSLLDELVTLHAPKSPVLLVSWLFDDWMPDVPGKGADADDPMSSVEAARAKAIAEVYAAGGIGGLVELAEKVQLPQHVAFAARTLQLDKEELLRLLHLALEVGAALAGFADVVLAEAVERFGDDGEARVRTELQTHGFEPDRIARLLMSLREGKRAWTYVATFGEAVEDAYWRIKHSYFVDGTTEELLEAIANYTSRDRFIAALDAATRRLKDLPTALLMDLLRSAIPEINSRDRASGNKQYILERGFDELRLRSDAPLDDIAQLEFAYLPMFRMREKPLVLHRLLAERPSLFVEVVTAVYKPEHGEAGPIDEGAQVMATSAYELLEGLRSLPGQADGQIDEEKLLAWCQEVRELATRADRLAMAEQWIGQVLACAPHDPHDGAWPHRAVRVAIEKIASDRLERGLSLARVNQRGVYSKSIGEGGAQERERAAQCLRWADAVPGYPRTAAMLRRIAENWTRYAERADVEAAEDALKW</sequence>